<accession>A0ABR9PCZ4</accession>
<evidence type="ECO:0000313" key="2">
    <source>
        <dbReference type="Proteomes" id="UP000806528"/>
    </source>
</evidence>
<organism evidence="1 2">
    <name type="scientific">Nocardiopsis coralli</name>
    <dbReference type="NCBI Taxonomy" id="2772213"/>
    <lineage>
        <taxon>Bacteria</taxon>
        <taxon>Bacillati</taxon>
        <taxon>Actinomycetota</taxon>
        <taxon>Actinomycetes</taxon>
        <taxon>Streptosporangiales</taxon>
        <taxon>Nocardiopsidaceae</taxon>
        <taxon>Nocardiopsis</taxon>
    </lineage>
</organism>
<dbReference type="InterPro" id="IPR036291">
    <property type="entry name" value="NAD(P)-bd_dom_sf"/>
</dbReference>
<protein>
    <recommendedName>
        <fullName evidence="3">Short chain dehydrogenase</fullName>
    </recommendedName>
</protein>
<sequence length="181" mass="19729">MSTEHELLVVGGTGMLRPAVHDLLDSGARVVLVARRPERAAAGAPDRGRLVPVAADWKDPQRLGEAVREAVVGRPVTEALLWVHTPHDEGVHRTLDPLLSPDATVVQLWGSAGADPRNSRPLPDQYSPPRSYRSVVLGFADTARGTRWLTDREISDGALRALRDTAPEQIVGRVEPWSDHP</sequence>
<gene>
    <name evidence="1" type="ORF">IDM40_23835</name>
</gene>
<proteinExistence type="predicted"/>
<dbReference type="Proteomes" id="UP000806528">
    <property type="component" value="Unassembled WGS sequence"/>
</dbReference>
<dbReference type="EMBL" id="JADBGI010000027">
    <property type="protein sequence ID" value="MBE3001703.1"/>
    <property type="molecule type" value="Genomic_DNA"/>
</dbReference>
<name>A0ABR9PCZ4_9ACTN</name>
<reference evidence="1 2" key="1">
    <citation type="submission" date="2020-09" db="EMBL/GenBank/DDBJ databases">
        <title>Diversity and distribution of actinomycetes associated with coral in the coast of Hainan.</title>
        <authorList>
            <person name="Li F."/>
        </authorList>
    </citation>
    <scope>NUCLEOTIDE SEQUENCE [LARGE SCALE GENOMIC DNA]</scope>
    <source>
        <strain evidence="1 2">HNM0947</strain>
    </source>
</reference>
<dbReference type="SUPFAM" id="SSF51735">
    <property type="entry name" value="NAD(P)-binding Rossmann-fold domains"/>
    <property type="match status" value="1"/>
</dbReference>
<comment type="caution">
    <text evidence="1">The sequence shown here is derived from an EMBL/GenBank/DDBJ whole genome shotgun (WGS) entry which is preliminary data.</text>
</comment>
<evidence type="ECO:0008006" key="3">
    <source>
        <dbReference type="Google" id="ProtNLM"/>
    </source>
</evidence>
<evidence type="ECO:0000313" key="1">
    <source>
        <dbReference type="EMBL" id="MBE3001703.1"/>
    </source>
</evidence>
<keyword evidence="2" id="KW-1185">Reference proteome</keyword>
<dbReference type="RefSeq" id="WP_193124294.1">
    <property type="nucleotide sequence ID" value="NZ_JADBGI010000027.1"/>
</dbReference>
<dbReference type="Gene3D" id="3.40.50.720">
    <property type="entry name" value="NAD(P)-binding Rossmann-like Domain"/>
    <property type="match status" value="1"/>
</dbReference>